<evidence type="ECO:0000313" key="3">
    <source>
        <dbReference type="Proteomes" id="UP000184286"/>
    </source>
</evidence>
<name>A0A1V6MV05_9ACTN</name>
<dbReference type="Proteomes" id="UP000184286">
    <property type="component" value="Unassembled WGS sequence"/>
</dbReference>
<dbReference type="AlphaFoldDB" id="A0A1V6MV05"/>
<reference evidence="2 3" key="2">
    <citation type="submission" date="2017-02" db="EMBL/GenBank/DDBJ databases">
        <title>Draft genome sequence of Streptomyces phaeoluteigriseus type strain DSM41896.</title>
        <authorList>
            <person name="Salih T.S."/>
            <person name="Algora Gallardo L."/>
            <person name="Melo Santos T."/>
            <person name="Filgueira Martinez S."/>
            <person name="Herron P.R."/>
        </authorList>
    </citation>
    <scope>NUCLEOTIDE SEQUENCE [LARGE SCALE GENOMIC DNA]</scope>
    <source>
        <strain evidence="2 3">DSM 41896</strain>
    </source>
</reference>
<sequence>MRPRAGLRHADLPGGLSSPALFTPHEQECSPPAEPPGAGGEHGQDDGEGGQPAHHRPHADADADDDARRAQDGQRAARHTGQGGQAHERLRGAAGWGSAAGSAMAVFLGEVGEGNRAT</sequence>
<gene>
    <name evidence="2" type="ORF">BM536_008345</name>
</gene>
<feature type="compositionally biased region" description="Basic and acidic residues" evidence="1">
    <location>
        <begin position="58"/>
        <end position="72"/>
    </location>
</feature>
<feature type="region of interest" description="Disordered" evidence="1">
    <location>
        <begin position="1"/>
        <end position="98"/>
    </location>
</feature>
<reference evidence="3" key="1">
    <citation type="submission" date="2016-11" db="EMBL/GenBank/DDBJ databases">
        <authorList>
            <person name="Schniete J.K."/>
            <person name="Salih T."/>
            <person name="Algora Gallardo L."/>
            <person name="Martinez Fernandez S."/>
            <person name="Herron P.R."/>
        </authorList>
    </citation>
    <scope>NUCLEOTIDE SEQUENCE [LARGE SCALE GENOMIC DNA]</scope>
    <source>
        <strain evidence="3">DSM 41896</strain>
    </source>
</reference>
<accession>A0A1V6MV05</accession>
<evidence type="ECO:0000313" key="2">
    <source>
        <dbReference type="EMBL" id="OQD56288.1"/>
    </source>
</evidence>
<dbReference type="EMBL" id="MPOH02000009">
    <property type="protein sequence ID" value="OQD56288.1"/>
    <property type="molecule type" value="Genomic_DNA"/>
</dbReference>
<evidence type="ECO:0000256" key="1">
    <source>
        <dbReference type="SAM" id="MobiDB-lite"/>
    </source>
</evidence>
<comment type="caution">
    <text evidence="2">The sequence shown here is derived from an EMBL/GenBank/DDBJ whole genome shotgun (WGS) entry which is preliminary data.</text>
</comment>
<proteinExistence type="predicted"/>
<protein>
    <submittedName>
        <fullName evidence="2">Uncharacterized protein</fullName>
    </submittedName>
</protein>
<organism evidence="2 3">
    <name type="scientific">Streptomyces phaeoluteigriseus</name>
    <dbReference type="NCBI Taxonomy" id="114686"/>
    <lineage>
        <taxon>Bacteria</taxon>
        <taxon>Bacillati</taxon>
        <taxon>Actinomycetota</taxon>
        <taxon>Actinomycetes</taxon>
        <taxon>Kitasatosporales</taxon>
        <taxon>Streptomycetaceae</taxon>
        <taxon>Streptomyces</taxon>
        <taxon>Streptomyces aurantiacus group</taxon>
    </lineage>
</organism>